<evidence type="ECO:0000256" key="1">
    <source>
        <dbReference type="SAM" id="MobiDB-lite"/>
    </source>
</evidence>
<dbReference type="AlphaFoldDB" id="L7VVI9"/>
<evidence type="ECO:0000313" key="2">
    <source>
        <dbReference type="EMBL" id="AGC71321.1"/>
    </source>
</evidence>
<feature type="region of interest" description="Disordered" evidence="1">
    <location>
        <begin position="1"/>
        <end position="40"/>
    </location>
</feature>
<dbReference type="EMBL" id="JX649868">
    <property type="protein sequence ID" value="AGC71321.1"/>
    <property type="molecule type" value="Genomic_DNA"/>
</dbReference>
<protein>
    <submittedName>
        <fullName evidence="2">Uncharacterized protein</fullName>
    </submittedName>
</protein>
<feature type="compositionally biased region" description="Basic and acidic residues" evidence="1">
    <location>
        <begin position="28"/>
        <end position="40"/>
    </location>
</feature>
<accession>L7VVI9</accession>
<proteinExistence type="predicted"/>
<sequence>MVAPLGGKDSRHDHPCGCSGRVRRRTRRSVERRERSESPW</sequence>
<name>L7VVI9_9BACT</name>
<organism evidence="2">
    <name type="scientific">uncultured bacterium A1Q1_fos_515</name>
    <dbReference type="NCBI Taxonomy" id="1256581"/>
    <lineage>
        <taxon>Bacteria</taxon>
        <taxon>environmental samples</taxon>
    </lineage>
</organism>
<reference evidence="2" key="1">
    <citation type="submission" date="2012-09" db="EMBL/GenBank/DDBJ databases">
        <title>Metagenomic Characterization of a Microbial Community in Wastewater Detects High Levels of Antibiotic Resistance.</title>
        <authorList>
            <person name="Abrams M."/>
            <person name="Caldwell A."/>
            <person name="Vandaei E."/>
            <person name="Lee W."/>
            <person name="Perrott J."/>
            <person name="Khan S.Y."/>
            <person name="Ta J."/>
            <person name="Romero D."/>
            <person name="Nguyen V."/>
            <person name="Pourmand N."/>
            <person name="Ouverney C.C."/>
        </authorList>
    </citation>
    <scope>NUCLEOTIDE SEQUENCE</scope>
</reference>